<dbReference type="EMBL" id="FXBM01000002">
    <property type="protein sequence ID" value="SMH47192.1"/>
    <property type="molecule type" value="Genomic_DNA"/>
</dbReference>
<dbReference type="Gene3D" id="3.40.630.30">
    <property type="match status" value="1"/>
</dbReference>
<dbReference type="InterPro" id="IPR050832">
    <property type="entry name" value="Bact_Acetyltransf"/>
</dbReference>
<accession>A0A1X7PAC9</accession>
<evidence type="ECO:0000313" key="5">
    <source>
        <dbReference type="Proteomes" id="UP000193711"/>
    </source>
</evidence>
<dbReference type="PANTHER" id="PTHR43877">
    <property type="entry name" value="AMINOALKYLPHOSPHONATE N-ACETYLTRANSFERASE-RELATED-RELATED"/>
    <property type="match status" value="1"/>
</dbReference>
<sequence>MTVSLSPLTASDLAAWMEVQRAEYITDRIRSGDDEAAATRNADTSYEKYFPDGVPAPGHDVLVILDGDRRVGTIWLGPHPSDLEGVFWVWDVQIDAAERGRGLGRAAMLLAEEHVASHGGRALALNVFGFNTSARGLYESLGYETTAVQMRKELS</sequence>
<dbReference type="STRING" id="1891671.SAMN06295885_2928"/>
<dbReference type="InterPro" id="IPR000182">
    <property type="entry name" value="GNAT_dom"/>
</dbReference>
<dbReference type="PANTHER" id="PTHR43877:SF2">
    <property type="entry name" value="AMINOALKYLPHOSPHONATE N-ACETYLTRANSFERASE-RELATED"/>
    <property type="match status" value="1"/>
</dbReference>
<dbReference type="CDD" id="cd04301">
    <property type="entry name" value="NAT_SF"/>
    <property type="match status" value="1"/>
</dbReference>
<keyword evidence="2" id="KW-0012">Acyltransferase</keyword>
<evidence type="ECO:0000256" key="1">
    <source>
        <dbReference type="ARBA" id="ARBA00022679"/>
    </source>
</evidence>
<keyword evidence="5" id="KW-1185">Reference proteome</keyword>
<dbReference type="PROSITE" id="PS51186">
    <property type="entry name" value="GNAT"/>
    <property type="match status" value="1"/>
</dbReference>
<feature type="domain" description="N-acetyltransferase" evidence="3">
    <location>
        <begin position="3"/>
        <end position="155"/>
    </location>
</feature>
<dbReference type="Pfam" id="PF00583">
    <property type="entry name" value="Acetyltransf_1"/>
    <property type="match status" value="1"/>
</dbReference>
<gene>
    <name evidence="4" type="ORF">SAMN06295885_2928</name>
</gene>
<dbReference type="InterPro" id="IPR016181">
    <property type="entry name" value="Acyl_CoA_acyltransferase"/>
</dbReference>
<dbReference type="SUPFAM" id="SSF55729">
    <property type="entry name" value="Acyl-CoA N-acyltransferases (Nat)"/>
    <property type="match status" value="1"/>
</dbReference>
<protein>
    <submittedName>
        <fullName evidence="4">Acetyltransferase (GNAT) family protein</fullName>
    </submittedName>
</protein>
<keyword evidence="1 4" id="KW-0808">Transferase</keyword>
<evidence type="ECO:0000259" key="3">
    <source>
        <dbReference type="PROSITE" id="PS51186"/>
    </source>
</evidence>
<name>A0A1X7PAC9_9MICO</name>
<organism evidence="4 5">
    <name type="scientific">Rathayibacter oskolensis</name>
    <dbReference type="NCBI Taxonomy" id="1891671"/>
    <lineage>
        <taxon>Bacteria</taxon>
        <taxon>Bacillati</taxon>
        <taxon>Actinomycetota</taxon>
        <taxon>Actinomycetes</taxon>
        <taxon>Micrococcales</taxon>
        <taxon>Microbacteriaceae</taxon>
        <taxon>Rathayibacter</taxon>
    </lineage>
</organism>
<dbReference type="OrthoDB" id="3381976at2"/>
<proteinExistence type="predicted"/>
<dbReference type="GO" id="GO:0016747">
    <property type="term" value="F:acyltransferase activity, transferring groups other than amino-acyl groups"/>
    <property type="evidence" value="ECO:0007669"/>
    <property type="project" value="InterPro"/>
</dbReference>
<evidence type="ECO:0000313" key="4">
    <source>
        <dbReference type="EMBL" id="SMH47192.1"/>
    </source>
</evidence>
<dbReference type="Proteomes" id="UP000193711">
    <property type="component" value="Unassembled WGS sequence"/>
</dbReference>
<dbReference type="RefSeq" id="WP_085477245.1">
    <property type="nucleotide sequence ID" value="NZ_FXBM01000002.1"/>
</dbReference>
<evidence type="ECO:0000256" key="2">
    <source>
        <dbReference type="ARBA" id="ARBA00023315"/>
    </source>
</evidence>
<dbReference type="AlphaFoldDB" id="A0A1X7PAC9"/>
<reference evidence="5" key="1">
    <citation type="submission" date="2017-04" db="EMBL/GenBank/DDBJ databases">
        <authorList>
            <person name="Varghese N."/>
            <person name="Submissions S."/>
        </authorList>
    </citation>
    <scope>NUCLEOTIDE SEQUENCE [LARGE SCALE GENOMIC DNA]</scope>
    <source>
        <strain evidence="5">VKM Ac-2121</strain>
    </source>
</reference>